<accession>A0ABP9HZB2</accession>
<evidence type="ECO:0000256" key="1">
    <source>
        <dbReference type="SAM" id="MobiDB-lite"/>
    </source>
</evidence>
<proteinExistence type="predicted"/>
<keyword evidence="2" id="KW-0812">Transmembrane</keyword>
<keyword evidence="2" id="KW-0472">Membrane</keyword>
<evidence type="ECO:0000313" key="4">
    <source>
        <dbReference type="Proteomes" id="UP001501195"/>
    </source>
</evidence>
<organism evidence="3 4">
    <name type="scientific">Kineococcus glutinatus</name>
    <dbReference type="NCBI Taxonomy" id="1070872"/>
    <lineage>
        <taxon>Bacteria</taxon>
        <taxon>Bacillati</taxon>
        <taxon>Actinomycetota</taxon>
        <taxon>Actinomycetes</taxon>
        <taxon>Kineosporiales</taxon>
        <taxon>Kineosporiaceae</taxon>
        <taxon>Kineococcus</taxon>
    </lineage>
</organism>
<reference evidence="4" key="1">
    <citation type="journal article" date="2019" name="Int. J. Syst. Evol. Microbiol.">
        <title>The Global Catalogue of Microorganisms (GCM) 10K type strain sequencing project: providing services to taxonomists for standard genome sequencing and annotation.</title>
        <authorList>
            <consortium name="The Broad Institute Genomics Platform"/>
            <consortium name="The Broad Institute Genome Sequencing Center for Infectious Disease"/>
            <person name="Wu L."/>
            <person name="Ma J."/>
        </authorList>
    </citation>
    <scope>NUCLEOTIDE SEQUENCE [LARGE SCALE GENOMIC DNA]</scope>
    <source>
        <strain evidence="4">JCM 18126</strain>
    </source>
</reference>
<protein>
    <recommendedName>
        <fullName evidence="5">O-antigen ligase</fullName>
    </recommendedName>
</protein>
<gene>
    <name evidence="3" type="ORF">GCM10023225_22860</name>
</gene>
<feature type="transmembrane region" description="Helical" evidence="2">
    <location>
        <begin position="245"/>
        <end position="261"/>
    </location>
</feature>
<dbReference type="Proteomes" id="UP001501195">
    <property type="component" value="Unassembled WGS sequence"/>
</dbReference>
<feature type="compositionally biased region" description="Polar residues" evidence="1">
    <location>
        <begin position="468"/>
        <end position="483"/>
    </location>
</feature>
<feature type="transmembrane region" description="Helical" evidence="2">
    <location>
        <begin position="115"/>
        <end position="133"/>
    </location>
</feature>
<dbReference type="EMBL" id="BAABIL010000338">
    <property type="protein sequence ID" value="GAA4982500.1"/>
    <property type="molecule type" value="Genomic_DNA"/>
</dbReference>
<keyword evidence="2" id="KW-1133">Transmembrane helix</keyword>
<evidence type="ECO:0000313" key="3">
    <source>
        <dbReference type="EMBL" id="GAA4982500.1"/>
    </source>
</evidence>
<feature type="compositionally biased region" description="Low complexity" evidence="1">
    <location>
        <begin position="484"/>
        <end position="503"/>
    </location>
</feature>
<feature type="region of interest" description="Disordered" evidence="1">
    <location>
        <begin position="468"/>
        <end position="503"/>
    </location>
</feature>
<feature type="transmembrane region" description="Helical" evidence="2">
    <location>
        <begin position="219"/>
        <end position="239"/>
    </location>
</feature>
<evidence type="ECO:0008006" key="5">
    <source>
        <dbReference type="Google" id="ProtNLM"/>
    </source>
</evidence>
<feature type="transmembrane region" description="Helical" evidence="2">
    <location>
        <begin position="392"/>
        <end position="414"/>
    </location>
</feature>
<feature type="transmembrane region" description="Helical" evidence="2">
    <location>
        <begin position="145"/>
        <end position="164"/>
    </location>
</feature>
<name>A0ABP9HZB2_9ACTN</name>
<sequence>MVRAGVRDGLAEREACLAVAARTGVPPKTLHGWLRDARWADEAPGRRVGADRALLAPVAPRHAPAVTRAVAALALLLLGADTALKASLTTGSVAAFALLPAWFPQLRRYPGARAVLLVTVAAAVSGTVLAVFASDTHEVVARNGYGMVLRLFSIAAGLGVVLWARRFLRLETVVLLYGTGSLMSGVLDIPGSQNPWKYQLALPVTLIVLSLLQRLRSRLPSVAALLVLTLLLLGGVSAANDYRSFFGFTLLTGVLVTWQALRSTGGRVPKRGFRAWTTSVLLVAGIVYALYATVTSLLLSGALGSELQARSRVQVESGGSLIAGGRPEWSATRVLMADSPGGYGVGVVPASRDVLLGKTGLATVGISPDNGYVDNYMFGGQFRLHSIVADCWANFGLVGLALTALVGFLLLNGLASALIERRAQPVTVLLCLLALWDLAFGPIHSDLGEVYLALAVVLQPRSPGFLGSRTTSAPASVPDSTAATTRRLPSSRRNPPRRATSPA</sequence>
<comment type="caution">
    <text evidence="3">The sequence shown here is derived from an EMBL/GenBank/DDBJ whole genome shotgun (WGS) entry which is preliminary data.</text>
</comment>
<evidence type="ECO:0000256" key="2">
    <source>
        <dbReference type="SAM" id="Phobius"/>
    </source>
</evidence>
<keyword evidence="4" id="KW-1185">Reference proteome</keyword>
<feature type="transmembrane region" description="Helical" evidence="2">
    <location>
        <begin position="273"/>
        <end position="291"/>
    </location>
</feature>